<dbReference type="Proteomes" id="UP000244441">
    <property type="component" value="Chromosome"/>
</dbReference>
<evidence type="ECO:0000313" key="1">
    <source>
        <dbReference type="EMBL" id="AWB68766.1"/>
    </source>
</evidence>
<dbReference type="KEGG" id="cate:C2869_21240"/>
<dbReference type="RefSeq" id="WP_108604818.1">
    <property type="nucleotide sequence ID" value="NZ_CP026604.1"/>
</dbReference>
<accession>A0A2S0VX08</accession>
<gene>
    <name evidence="1" type="ORF">C2869_21240</name>
</gene>
<dbReference type="EMBL" id="CP026604">
    <property type="protein sequence ID" value="AWB68766.1"/>
    <property type="molecule type" value="Genomic_DNA"/>
</dbReference>
<proteinExistence type="predicted"/>
<organism evidence="1 2">
    <name type="scientific">Saccharobesus litoralis</name>
    <dbReference type="NCBI Taxonomy" id="2172099"/>
    <lineage>
        <taxon>Bacteria</taxon>
        <taxon>Pseudomonadati</taxon>
        <taxon>Pseudomonadota</taxon>
        <taxon>Gammaproteobacteria</taxon>
        <taxon>Alteromonadales</taxon>
        <taxon>Alteromonadaceae</taxon>
        <taxon>Saccharobesus</taxon>
    </lineage>
</organism>
<sequence>MIRSVILIVLLITANFGALAKAYSCVKMTNLSALQSPQNEHKQSSNHDCCPSQKKQQVEVQVSQLPNLQAEQQNQAESNLCQCPEQCTFSLGFSYVAKPLSAPINLDGKPNYYQTTIVVNIQPLLRPPIS</sequence>
<reference evidence="1 2" key="1">
    <citation type="submission" date="2018-01" db="EMBL/GenBank/DDBJ databases">
        <title>Genome sequence of a Cantenovulum-like bacteria.</title>
        <authorList>
            <person name="Tan W.R."/>
            <person name="Lau N.-S."/>
            <person name="Go F."/>
            <person name="Amirul A.-A.A."/>
        </authorList>
    </citation>
    <scope>NUCLEOTIDE SEQUENCE [LARGE SCALE GENOMIC DNA]</scope>
    <source>
        <strain evidence="1 2">CCB-QB4</strain>
    </source>
</reference>
<name>A0A2S0VX08_9ALTE</name>
<dbReference type="AlphaFoldDB" id="A0A2S0VX08"/>
<evidence type="ECO:0000313" key="2">
    <source>
        <dbReference type="Proteomes" id="UP000244441"/>
    </source>
</evidence>
<protein>
    <submittedName>
        <fullName evidence="1">Uncharacterized protein</fullName>
    </submittedName>
</protein>
<keyword evidence="2" id="KW-1185">Reference proteome</keyword>